<dbReference type="PANTHER" id="PTHR28004:SF2">
    <property type="entry name" value="D-SERINE DEHYDRATASE"/>
    <property type="match status" value="1"/>
</dbReference>
<comment type="caution">
    <text evidence="4">The sequence shown here is derived from an EMBL/GenBank/DDBJ whole genome shotgun (WGS) entry which is preliminary data.</text>
</comment>
<dbReference type="Gene3D" id="2.40.37.20">
    <property type="entry name" value="D-serine dehydratase-like domain"/>
    <property type="match status" value="1"/>
</dbReference>
<protein>
    <submittedName>
        <fullName evidence="4">DSD1 family PLP-dependent enzyme</fullName>
    </submittedName>
</protein>
<dbReference type="PANTHER" id="PTHR28004">
    <property type="entry name" value="ZGC:162816-RELATED"/>
    <property type="match status" value="1"/>
</dbReference>
<evidence type="ECO:0000313" key="4">
    <source>
        <dbReference type="EMBL" id="MCK8785094.1"/>
    </source>
</evidence>
<dbReference type="InterPro" id="IPR042208">
    <property type="entry name" value="D-ser_dehydrat-like_sf"/>
</dbReference>
<dbReference type="InterPro" id="IPR029066">
    <property type="entry name" value="PLP-binding_barrel"/>
</dbReference>
<organism evidence="4 5">
    <name type="scientific">Roseomonas acroporae</name>
    <dbReference type="NCBI Taxonomy" id="2937791"/>
    <lineage>
        <taxon>Bacteria</taxon>
        <taxon>Pseudomonadati</taxon>
        <taxon>Pseudomonadota</taxon>
        <taxon>Alphaproteobacteria</taxon>
        <taxon>Acetobacterales</taxon>
        <taxon>Roseomonadaceae</taxon>
        <taxon>Roseomonas</taxon>
    </lineage>
</organism>
<keyword evidence="5" id="KW-1185">Reference proteome</keyword>
<dbReference type="EMBL" id="JALPRX010000049">
    <property type="protein sequence ID" value="MCK8785094.1"/>
    <property type="molecule type" value="Genomic_DNA"/>
</dbReference>
<evidence type="ECO:0000313" key="5">
    <source>
        <dbReference type="Proteomes" id="UP001139516"/>
    </source>
</evidence>
<accession>A0A9X1Y6X2</accession>
<evidence type="ECO:0000259" key="3">
    <source>
        <dbReference type="SMART" id="SM01119"/>
    </source>
</evidence>
<dbReference type="GO" id="GO:0008721">
    <property type="term" value="F:D-serine ammonia-lyase activity"/>
    <property type="evidence" value="ECO:0007669"/>
    <property type="project" value="TreeGrafter"/>
</dbReference>
<dbReference type="Gene3D" id="3.20.20.10">
    <property type="entry name" value="Alanine racemase"/>
    <property type="match status" value="1"/>
</dbReference>
<dbReference type="AlphaFoldDB" id="A0A9X1Y6X2"/>
<dbReference type="SMART" id="SM01119">
    <property type="entry name" value="D-ser_dehydrat"/>
    <property type="match status" value="1"/>
</dbReference>
<sequence length="374" mass="39316">MLQPPPAEPGMREDEVDTPALLLDLDAFEANLDRMAEMVAATGARLRAHAKTHKSPVIARLQMARGAVGQCVQKVAEAEALAWGGIPDILVTNEVVGARKLARLAALTRIAEIGVCADHPAQVAALEAAAEAAGVRLKVLVEIDVGPGRCGVRPGPEAVALAERIAASRHLRFGGLQAYHGRAQHMRTPEERRVAIAGAVEDTRRTVEQLRQRGLECAIVGGAGTGTFALEAASGVYNELQAGSYCFMDADYARNGEPPPFAHSLFVLTTVMSAPRDGAAAVDAGLKALAVDSGLPLVWGRSAPEAGGVGYVGISDEHGTLRWEAGAAAPALGEKLRLVPGHCDPTVDRYDWYVGVRGGRVECLWPVAARGAMQ</sequence>
<dbReference type="SUPFAM" id="SSF51419">
    <property type="entry name" value="PLP-binding barrel"/>
    <property type="match status" value="1"/>
</dbReference>
<dbReference type="Proteomes" id="UP001139516">
    <property type="component" value="Unassembled WGS sequence"/>
</dbReference>
<gene>
    <name evidence="4" type="ORF">M0638_11935</name>
</gene>
<dbReference type="InterPro" id="IPR051466">
    <property type="entry name" value="D-amino_acid_metab_enzyme"/>
</dbReference>
<keyword evidence="2" id="KW-0456">Lyase</keyword>
<reference evidence="4" key="1">
    <citation type="submission" date="2022-04" db="EMBL/GenBank/DDBJ databases">
        <title>Roseomonas acroporae sp. nov., isolated from coral Acropora digitifera.</title>
        <authorList>
            <person name="Sun H."/>
        </authorList>
    </citation>
    <scope>NUCLEOTIDE SEQUENCE</scope>
    <source>
        <strain evidence="4">NAR14</strain>
    </source>
</reference>
<dbReference type="InterPro" id="IPR026956">
    <property type="entry name" value="D-ser_dehydrat-like_dom"/>
</dbReference>
<evidence type="ECO:0000256" key="2">
    <source>
        <dbReference type="ARBA" id="ARBA00023239"/>
    </source>
</evidence>
<proteinExistence type="inferred from homology"/>
<evidence type="ECO:0000256" key="1">
    <source>
        <dbReference type="ARBA" id="ARBA00005323"/>
    </source>
</evidence>
<feature type="domain" description="D-serine dehydratase-like" evidence="3">
    <location>
        <begin position="264"/>
        <end position="357"/>
    </location>
</feature>
<dbReference type="GO" id="GO:0036088">
    <property type="term" value="P:D-serine catabolic process"/>
    <property type="evidence" value="ECO:0007669"/>
    <property type="project" value="TreeGrafter"/>
</dbReference>
<dbReference type="Pfam" id="PF01168">
    <property type="entry name" value="Ala_racemase_N"/>
    <property type="match status" value="1"/>
</dbReference>
<dbReference type="InterPro" id="IPR001608">
    <property type="entry name" value="Ala_racemase_N"/>
</dbReference>
<comment type="similarity">
    <text evidence="1">Belongs to the DSD1 family.</text>
</comment>
<dbReference type="RefSeq" id="WP_248667214.1">
    <property type="nucleotide sequence ID" value="NZ_JALPRX010000049.1"/>
</dbReference>
<name>A0A9X1Y6X2_9PROT</name>
<dbReference type="CDD" id="cd06819">
    <property type="entry name" value="PLPDE_III_LS_D-TA"/>
    <property type="match status" value="1"/>
</dbReference>
<dbReference type="Pfam" id="PF14031">
    <property type="entry name" value="D-ser_dehydrat"/>
    <property type="match status" value="1"/>
</dbReference>